<dbReference type="STRING" id="1182545.A0A072PKU9"/>
<name>A0A072PKU9_9EURO</name>
<dbReference type="SUPFAM" id="SSF51735">
    <property type="entry name" value="NAD(P)-binding Rossmann-fold domains"/>
    <property type="match status" value="1"/>
</dbReference>
<evidence type="ECO:0000256" key="1">
    <source>
        <dbReference type="ARBA" id="ARBA00006328"/>
    </source>
</evidence>
<gene>
    <name evidence="5" type="ORF">A1O9_04811</name>
</gene>
<dbReference type="InterPro" id="IPR008030">
    <property type="entry name" value="NmrA-like"/>
</dbReference>
<dbReference type="InterPro" id="IPR051164">
    <property type="entry name" value="NmrA-like_oxidored"/>
</dbReference>
<proteinExistence type="inferred from homology"/>
<dbReference type="Pfam" id="PF05368">
    <property type="entry name" value="NmrA"/>
    <property type="match status" value="1"/>
</dbReference>
<dbReference type="Gene3D" id="3.90.25.10">
    <property type="entry name" value="UDP-galactose 4-epimerase, domain 1"/>
    <property type="match status" value="1"/>
</dbReference>
<protein>
    <recommendedName>
        <fullName evidence="4">NmrA-like domain-containing protein</fullName>
    </recommendedName>
</protein>
<dbReference type="GeneID" id="25279740"/>
<accession>A0A072PKU9</accession>
<dbReference type="Gene3D" id="3.40.50.720">
    <property type="entry name" value="NAD(P)-binding Rossmann-like Domain"/>
    <property type="match status" value="1"/>
</dbReference>
<evidence type="ECO:0000256" key="3">
    <source>
        <dbReference type="ARBA" id="ARBA00023002"/>
    </source>
</evidence>
<dbReference type="GO" id="GO:0016491">
    <property type="term" value="F:oxidoreductase activity"/>
    <property type="evidence" value="ECO:0007669"/>
    <property type="project" value="UniProtKB-KW"/>
</dbReference>
<dbReference type="HOGENOM" id="CLU_007383_8_2_1"/>
<dbReference type="PANTHER" id="PTHR42748:SF30">
    <property type="entry name" value="NMRA-LIKE DOMAIN-CONTAINING PROTEIN"/>
    <property type="match status" value="1"/>
</dbReference>
<keyword evidence="6" id="KW-1185">Reference proteome</keyword>
<dbReference type="Proteomes" id="UP000027920">
    <property type="component" value="Unassembled WGS sequence"/>
</dbReference>
<dbReference type="GO" id="GO:0005634">
    <property type="term" value="C:nucleus"/>
    <property type="evidence" value="ECO:0007669"/>
    <property type="project" value="TreeGrafter"/>
</dbReference>
<feature type="domain" description="NmrA-like" evidence="4">
    <location>
        <begin position="3"/>
        <end position="249"/>
    </location>
</feature>
<evidence type="ECO:0000256" key="2">
    <source>
        <dbReference type="ARBA" id="ARBA00022857"/>
    </source>
</evidence>
<dbReference type="VEuPathDB" id="FungiDB:A1O9_04811"/>
<organism evidence="5 6">
    <name type="scientific">Exophiala aquamarina CBS 119918</name>
    <dbReference type="NCBI Taxonomy" id="1182545"/>
    <lineage>
        <taxon>Eukaryota</taxon>
        <taxon>Fungi</taxon>
        <taxon>Dikarya</taxon>
        <taxon>Ascomycota</taxon>
        <taxon>Pezizomycotina</taxon>
        <taxon>Eurotiomycetes</taxon>
        <taxon>Chaetothyriomycetidae</taxon>
        <taxon>Chaetothyriales</taxon>
        <taxon>Herpotrichiellaceae</taxon>
        <taxon>Exophiala</taxon>
    </lineage>
</organism>
<dbReference type="CDD" id="cd05251">
    <property type="entry name" value="NmrA_like_SDR_a"/>
    <property type="match status" value="1"/>
</dbReference>
<keyword evidence="3" id="KW-0560">Oxidoreductase</keyword>
<evidence type="ECO:0000313" key="6">
    <source>
        <dbReference type="Proteomes" id="UP000027920"/>
    </source>
</evidence>
<dbReference type="RefSeq" id="XP_013262553.1">
    <property type="nucleotide sequence ID" value="XM_013407099.1"/>
</dbReference>
<keyword evidence="2" id="KW-0521">NADP</keyword>
<dbReference type="PANTHER" id="PTHR42748">
    <property type="entry name" value="NITROGEN METABOLITE REPRESSION PROTEIN NMRA FAMILY MEMBER"/>
    <property type="match status" value="1"/>
</dbReference>
<comment type="caution">
    <text evidence="5">The sequence shown here is derived from an EMBL/GenBank/DDBJ whole genome shotgun (WGS) entry which is preliminary data.</text>
</comment>
<comment type="similarity">
    <text evidence="1">Belongs to the NmrA-type oxidoreductase family.</text>
</comment>
<evidence type="ECO:0000259" key="4">
    <source>
        <dbReference type="Pfam" id="PF05368"/>
    </source>
</evidence>
<dbReference type="InterPro" id="IPR036291">
    <property type="entry name" value="NAD(P)-bd_dom_sf"/>
</dbReference>
<dbReference type="OrthoDB" id="300709at2759"/>
<dbReference type="EMBL" id="AMGV01000003">
    <property type="protein sequence ID" value="KEF59963.1"/>
    <property type="molecule type" value="Genomic_DNA"/>
</dbReference>
<sequence length="307" mass="34111">MARRILITGATGNQGGSVARLLLQSPAEFTVRALTRNPESSAAKALRDAGAEIVRGDLTVRSSLDAAFRCCWGAFVATNFYDTIKDDPASEETQGRNAAEAALEAGVHCFVWSTLPSSLEISKGKVACEIYEGKHRVDSYIHDIGLPAVYVFTGNFYENQIRRSHVVETDDTIEFRQPIIKGDVKLHMLWVELDLAAVVRAIFERWVSAKETLLYKHLYAMDAVRSPNEICSIIERVTGKPTKYVVLPSTGNEARDTMFNLYNLTGTYPGVELPDPNVLNLGVELHGAEQFVRERLVPHLQRIKEST</sequence>
<reference evidence="5 6" key="1">
    <citation type="submission" date="2013-03" db="EMBL/GenBank/DDBJ databases">
        <title>The Genome Sequence of Exophiala aquamarina CBS 119918.</title>
        <authorList>
            <consortium name="The Broad Institute Genomics Platform"/>
            <person name="Cuomo C."/>
            <person name="de Hoog S."/>
            <person name="Gorbushina A."/>
            <person name="Walker B."/>
            <person name="Young S.K."/>
            <person name="Zeng Q."/>
            <person name="Gargeya S."/>
            <person name="Fitzgerald M."/>
            <person name="Haas B."/>
            <person name="Abouelleil A."/>
            <person name="Allen A.W."/>
            <person name="Alvarado L."/>
            <person name="Arachchi H.M."/>
            <person name="Berlin A.M."/>
            <person name="Chapman S.B."/>
            <person name="Gainer-Dewar J."/>
            <person name="Goldberg J."/>
            <person name="Griggs A."/>
            <person name="Gujja S."/>
            <person name="Hansen M."/>
            <person name="Howarth C."/>
            <person name="Imamovic A."/>
            <person name="Ireland A."/>
            <person name="Larimer J."/>
            <person name="McCowan C."/>
            <person name="Murphy C."/>
            <person name="Pearson M."/>
            <person name="Poon T.W."/>
            <person name="Priest M."/>
            <person name="Roberts A."/>
            <person name="Saif S."/>
            <person name="Shea T."/>
            <person name="Sisk P."/>
            <person name="Sykes S."/>
            <person name="Wortman J."/>
            <person name="Nusbaum C."/>
            <person name="Birren B."/>
        </authorList>
    </citation>
    <scope>NUCLEOTIDE SEQUENCE [LARGE SCALE GENOMIC DNA]</scope>
    <source>
        <strain evidence="5 6">CBS 119918</strain>
    </source>
</reference>
<dbReference type="AlphaFoldDB" id="A0A072PKU9"/>
<evidence type="ECO:0000313" key="5">
    <source>
        <dbReference type="EMBL" id="KEF59963.1"/>
    </source>
</evidence>